<organism evidence="2 3">
    <name type="scientific">Lentilactobacillus farraginis DSM 18382 = JCM 14108</name>
    <dbReference type="NCBI Taxonomy" id="1423743"/>
    <lineage>
        <taxon>Bacteria</taxon>
        <taxon>Bacillati</taxon>
        <taxon>Bacillota</taxon>
        <taxon>Bacilli</taxon>
        <taxon>Lactobacillales</taxon>
        <taxon>Lactobacillaceae</taxon>
        <taxon>Lentilactobacillus</taxon>
    </lineage>
</organism>
<protein>
    <submittedName>
        <fullName evidence="2">Uncharacterized protein</fullName>
    </submittedName>
</protein>
<evidence type="ECO:0000313" key="3">
    <source>
        <dbReference type="Proteomes" id="UP000051966"/>
    </source>
</evidence>
<dbReference type="AlphaFoldDB" id="A0A0R1W623"/>
<reference evidence="2 3" key="1">
    <citation type="journal article" date="2015" name="Genome Announc.">
        <title>Expanding the biotechnology potential of lactobacilli through comparative genomics of 213 strains and associated genera.</title>
        <authorList>
            <person name="Sun Z."/>
            <person name="Harris H.M."/>
            <person name="McCann A."/>
            <person name="Guo C."/>
            <person name="Argimon S."/>
            <person name="Zhang W."/>
            <person name="Yang X."/>
            <person name="Jeffery I.B."/>
            <person name="Cooney J.C."/>
            <person name="Kagawa T.F."/>
            <person name="Liu W."/>
            <person name="Song Y."/>
            <person name="Salvetti E."/>
            <person name="Wrobel A."/>
            <person name="Rasinkangas P."/>
            <person name="Parkhill J."/>
            <person name="Rea M.C."/>
            <person name="O'Sullivan O."/>
            <person name="Ritari J."/>
            <person name="Douillard F.P."/>
            <person name="Paul Ross R."/>
            <person name="Yang R."/>
            <person name="Briner A.E."/>
            <person name="Felis G.E."/>
            <person name="de Vos W.M."/>
            <person name="Barrangou R."/>
            <person name="Klaenhammer T.R."/>
            <person name="Caufield P.W."/>
            <person name="Cui Y."/>
            <person name="Zhang H."/>
            <person name="O'Toole P.W."/>
        </authorList>
    </citation>
    <scope>NUCLEOTIDE SEQUENCE [LARGE SCALE GENOMIC DNA]</scope>
    <source>
        <strain evidence="2 3">DSM 18382</strain>
    </source>
</reference>
<dbReference type="PATRIC" id="fig|1423743.5.peg.2734"/>
<accession>A0A0R1W623</accession>
<keyword evidence="1" id="KW-1133">Transmembrane helix</keyword>
<evidence type="ECO:0000256" key="1">
    <source>
        <dbReference type="SAM" id="Phobius"/>
    </source>
</evidence>
<dbReference type="EMBL" id="AZFY01000004">
    <property type="protein sequence ID" value="KRM13262.1"/>
    <property type="molecule type" value="Genomic_DNA"/>
</dbReference>
<dbReference type="Proteomes" id="UP000051966">
    <property type="component" value="Unassembled WGS sequence"/>
</dbReference>
<keyword evidence="1" id="KW-0472">Membrane</keyword>
<feature type="transmembrane region" description="Helical" evidence="1">
    <location>
        <begin position="114"/>
        <end position="134"/>
    </location>
</feature>
<keyword evidence="1" id="KW-0812">Transmembrane</keyword>
<gene>
    <name evidence="2" type="ORF">FD41_GL002659</name>
</gene>
<name>A0A0R1W623_9LACO</name>
<feature type="transmembrane region" description="Helical" evidence="1">
    <location>
        <begin position="21"/>
        <end position="39"/>
    </location>
</feature>
<proteinExistence type="predicted"/>
<feature type="transmembrane region" description="Helical" evidence="1">
    <location>
        <begin position="59"/>
        <end position="82"/>
    </location>
</feature>
<comment type="caution">
    <text evidence="2">The sequence shown here is derived from an EMBL/GenBank/DDBJ whole genome shotgun (WGS) entry which is preliminary data.</text>
</comment>
<keyword evidence="3" id="KW-1185">Reference proteome</keyword>
<evidence type="ECO:0000313" key="2">
    <source>
        <dbReference type="EMBL" id="KRM13262.1"/>
    </source>
</evidence>
<sequence>MKFFSDIVVAPLNELEGIDKLISLIVLYLLSFFYSGTFNDRKSNLLKYINANQTTTRNTVMLLCYFLIVADILYYTCAFINYKRASHIPNLAPEAPKIIVDNVFKDYINPIFKLNFLFGALIITSLLVSNLIRLNVLTLFNSLNTGSIIAIILMLSSVACHTFLPIKNFFWRTFNKVNSRS</sequence>
<feature type="transmembrane region" description="Helical" evidence="1">
    <location>
        <begin position="146"/>
        <end position="166"/>
    </location>
</feature>